<evidence type="ECO:0000259" key="2">
    <source>
        <dbReference type="PROSITE" id="PS50110"/>
    </source>
</evidence>
<organism evidence="4 5">
    <name type="scientific">Ramlibacter aquaticus</name>
    <dbReference type="NCBI Taxonomy" id="2780094"/>
    <lineage>
        <taxon>Bacteria</taxon>
        <taxon>Pseudomonadati</taxon>
        <taxon>Pseudomonadota</taxon>
        <taxon>Betaproteobacteria</taxon>
        <taxon>Burkholderiales</taxon>
        <taxon>Comamonadaceae</taxon>
        <taxon>Ramlibacter</taxon>
    </lineage>
</organism>
<evidence type="ECO:0000313" key="4">
    <source>
        <dbReference type="EMBL" id="MBE7939070.1"/>
    </source>
</evidence>
<dbReference type="Proteomes" id="UP000715965">
    <property type="component" value="Unassembled WGS sequence"/>
</dbReference>
<dbReference type="SUPFAM" id="SSF52172">
    <property type="entry name" value="CheY-like"/>
    <property type="match status" value="1"/>
</dbReference>
<evidence type="ECO:0000256" key="1">
    <source>
        <dbReference type="PROSITE-ProRule" id="PRU00169"/>
    </source>
</evidence>
<feature type="modified residue" description="4-aspartylphosphate" evidence="1">
    <location>
        <position position="57"/>
    </location>
</feature>
<dbReference type="InterPro" id="IPR046947">
    <property type="entry name" value="LytR-like"/>
</dbReference>
<dbReference type="PANTHER" id="PTHR37299">
    <property type="entry name" value="TRANSCRIPTIONAL REGULATOR-RELATED"/>
    <property type="match status" value="1"/>
</dbReference>
<proteinExistence type="predicted"/>
<gene>
    <name evidence="4" type="ORF">IM725_00615</name>
</gene>
<keyword evidence="1" id="KW-0597">Phosphoprotein</keyword>
<name>A0ABR9S9P2_9BURK</name>
<sequence>MSSVKVLLGDDDAGQLGLLADLLARLRPHWSIVACARSADEVQHSLDQDRPTLAILDVRLGAVTALEIVRQQSRRVPTIFVTGDPIFAVDAFNSDAVDFVLKPVRAARLEQALAKAEASTAMPSVPAGRERTSALCLFRGQELVWAPLDEVVYFTADRKYTRVVMPGFEGLLRMGIGAVESSLDPQRFWRIHRGIIVNMRHMDSARRDDLGRLVVRLRDRAERLVVSRPNESRFTDGFF</sequence>
<reference evidence="4 5" key="1">
    <citation type="submission" date="2020-10" db="EMBL/GenBank/DDBJ databases">
        <title>Draft genome of Ramlibacter aquaticus LMG 30558.</title>
        <authorList>
            <person name="Props R."/>
        </authorList>
    </citation>
    <scope>NUCLEOTIDE SEQUENCE [LARGE SCALE GENOMIC DNA]</scope>
    <source>
        <strain evidence="4 5">LMG 30558</strain>
    </source>
</reference>
<dbReference type="InterPro" id="IPR001789">
    <property type="entry name" value="Sig_transdc_resp-reg_receiver"/>
</dbReference>
<feature type="domain" description="HTH LytTR-type" evidence="3">
    <location>
        <begin position="147"/>
        <end position="228"/>
    </location>
</feature>
<dbReference type="PROSITE" id="PS50930">
    <property type="entry name" value="HTH_LYTTR"/>
    <property type="match status" value="1"/>
</dbReference>
<dbReference type="PROSITE" id="PS50110">
    <property type="entry name" value="RESPONSE_REGULATORY"/>
    <property type="match status" value="1"/>
</dbReference>
<evidence type="ECO:0000313" key="5">
    <source>
        <dbReference type="Proteomes" id="UP000715965"/>
    </source>
</evidence>
<dbReference type="InterPro" id="IPR007492">
    <property type="entry name" value="LytTR_DNA-bd_dom"/>
</dbReference>
<dbReference type="SMART" id="SM00448">
    <property type="entry name" value="REC"/>
    <property type="match status" value="1"/>
</dbReference>
<dbReference type="PANTHER" id="PTHR37299:SF1">
    <property type="entry name" value="STAGE 0 SPORULATION PROTEIN A HOMOLOG"/>
    <property type="match status" value="1"/>
</dbReference>
<dbReference type="RefSeq" id="WP_193778623.1">
    <property type="nucleotide sequence ID" value="NZ_JADDOJ010000002.1"/>
</dbReference>
<dbReference type="InterPro" id="IPR011006">
    <property type="entry name" value="CheY-like_superfamily"/>
</dbReference>
<dbReference type="Pfam" id="PF04397">
    <property type="entry name" value="LytTR"/>
    <property type="match status" value="1"/>
</dbReference>
<keyword evidence="5" id="KW-1185">Reference proteome</keyword>
<comment type="caution">
    <text evidence="4">The sequence shown here is derived from an EMBL/GenBank/DDBJ whole genome shotgun (WGS) entry which is preliminary data.</text>
</comment>
<dbReference type="SMART" id="SM00850">
    <property type="entry name" value="LytTR"/>
    <property type="match status" value="1"/>
</dbReference>
<dbReference type="Pfam" id="PF00072">
    <property type="entry name" value="Response_reg"/>
    <property type="match status" value="1"/>
</dbReference>
<accession>A0ABR9S9P2</accession>
<dbReference type="EMBL" id="JADDOJ010000002">
    <property type="protein sequence ID" value="MBE7939070.1"/>
    <property type="molecule type" value="Genomic_DNA"/>
</dbReference>
<evidence type="ECO:0000259" key="3">
    <source>
        <dbReference type="PROSITE" id="PS50930"/>
    </source>
</evidence>
<protein>
    <submittedName>
        <fullName evidence="4">Response regulator transcription factor</fullName>
    </submittedName>
</protein>
<dbReference type="Gene3D" id="2.40.50.1020">
    <property type="entry name" value="LytTr DNA-binding domain"/>
    <property type="match status" value="1"/>
</dbReference>
<feature type="domain" description="Response regulatory" evidence="2">
    <location>
        <begin position="5"/>
        <end position="117"/>
    </location>
</feature>
<dbReference type="Gene3D" id="3.40.50.2300">
    <property type="match status" value="1"/>
</dbReference>